<organism evidence="1">
    <name type="scientific">Salix viminalis</name>
    <name type="common">Common osier</name>
    <name type="synonym">Basket willow</name>
    <dbReference type="NCBI Taxonomy" id="40686"/>
    <lineage>
        <taxon>Eukaryota</taxon>
        <taxon>Viridiplantae</taxon>
        <taxon>Streptophyta</taxon>
        <taxon>Embryophyta</taxon>
        <taxon>Tracheophyta</taxon>
        <taxon>Spermatophyta</taxon>
        <taxon>Magnoliopsida</taxon>
        <taxon>eudicotyledons</taxon>
        <taxon>Gunneridae</taxon>
        <taxon>Pentapetalae</taxon>
        <taxon>rosids</taxon>
        <taxon>fabids</taxon>
        <taxon>Malpighiales</taxon>
        <taxon>Salicaceae</taxon>
        <taxon>Saliceae</taxon>
        <taxon>Salix</taxon>
    </lineage>
</organism>
<accession>A0A6N2N2Z6</accession>
<proteinExistence type="predicted"/>
<dbReference type="EMBL" id="CAADRP010002052">
    <property type="protein sequence ID" value="VFU60345.1"/>
    <property type="molecule type" value="Genomic_DNA"/>
</dbReference>
<sequence length="76" mass="8215">MAVLGYDLVQVINYSPQCQAMTCLMRPGKGNHASLLQEINSASGFLEDSGFEAGSVIALFPTIFGELGLDYQGSRW</sequence>
<name>A0A6N2N2Z6_SALVM</name>
<reference evidence="1" key="1">
    <citation type="submission" date="2019-03" db="EMBL/GenBank/DDBJ databases">
        <authorList>
            <person name="Mank J."/>
            <person name="Almeida P."/>
        </authorList>
    </citation>
    <scope>NUCLEOTIDE SEQUENCE</scope>
    <source>
        <strain evidence="1">78183</strain>
    </source>
</reference>
<evidence type="ECO:0000313" key="1">
    <source>
        <dbReference type="EMBL" id="VFU60345.1"/>
    </source>
</evidence>
<protein>
    <submittedName>
        <fullName evidence="1">Uncharacterized protein</fullName>
    </submittedName>
</protein>
<dbReference type="AlphaFoldDB" id="A0A6N2N2Z6"/>
<gene>
    <name evidence="1" type="ORF">SVIM_LOCUS447357</name>
</gene>